<evidence type="ECO:0000313" key="20">
    <source>
        <dbReference type="EMBL" id="SDS84428.1"/>
    </source>
</evidence>
<feature type="binding site" evidence="17">
    <location>
        <position position="46"/>
    </location>
    <ligand>
        <name>Zn(2+)</name>
        <dbReference type="ChEBI" id="CHEBI:29105"/>
        <note>catalytic</note>
    </ligand>
</feature>
<keyword evidence="10 14" id="KW-0560">Oxidoreductase</keyword>
<keyword evidence="6 14" id="KW-0686">Riboflavin biosynthesis</keyword>
<evidence type="ECO:0000256" key="7">
    <source>
        <dbReference type="ARBA" id="ARBA00022723"/>
    </source>
</evidence>
<keyword evidence="21" id="KW-1185">Reference proteome</keyword>
<comment type="function">
    <text evidence="1 14">Converts 2,5-diamino-6-(ribosylamino)-4(3h)-pyrimidinone 5'-phosphate into 5-amino-6-(ribosylamino)-2,4(1h,3h)-pyrimidinedione 5'-phosphate.</text>
</comment>
<dbReference type="EC" id="3.5.4.26" evidence="14"/>
<dbReference type="InterPro" id="IPR004794">
    <property type="entry name" value="Eubact_RibD"/>
</dbReference>
<evidence type="ECO:0000256" key="6">
    <source>
        <dbReference type="ARBA" id="ARBA00022619"/>
    </source>
</evidence>
<comment type="pathway">
    <text evidence="3 14">Cofactor biosynthesis; riboflavin biosynthesis; 5-amino-6-(D-ribitylamino)uracil from GTP: step 3/4.</text>
</comment>
<dbReference type="GO" id="GO:0008270">
    <property type="term" value="F:zinc ion binding"/>
    <property type="evidence" value="ECO:0007669"/>
    <property type="project" value="InterPro"/>
</dbReference>
<feature type="active site" description="Proton donor" evidence="15">
    <location>
        <position position="48"/>
    </location>
</feature>
<dbReference type="SUPFAM" id="SSF53927">
    <property type="entry name" value="Cytidine deaminase-like"/>
    <property type="match status" value="1"/>
</dbReference>
<feature type="binding site" evidence="16">
    <location>
        <position position="165"/>
    </location>
    <ligand>
        <name>NADP(+)</name>
        <dbReference type="ChEBI" id="CHEBI:58349"/>
    </ligand>
</feature>
<accession>A0A1H1VHV8</accession>
<feature type="binding site" evidence="16">
    <location>
        <position position="149"/>
    </location>
    <ligand>
        <name>NADP(+)</name>
        <dbReference type="ChEBI" id="CHEBI:58349"/>
    </ligand>
</feature>
<dbReference type="EC" id="1.1.1.193" evidence="14"/>
<dbReference type="UniPathway" id="UPA00275">
    <property type="reaction ID" value="UER00401"/>
</dbReference>
<comment type="cofactor">
    <cofactor evidence="14 17">
        <name>Zn(2+)</name>
        <dbReference type="ChEBI" id="CHEBI:29105"/>
    </cofactor>
    <text evidence="14 17">Binds 1 zinc ion.</text>
</comment>
<feature type="binding site" evidence="16">
    <location>
        <position position="264"/>
    </location>
    <ligand>
        <name>substrate</name>
    </ligand>
</feature>
<evidence type="ECO:0000256" key="13">
    <source>
        <dbReference type="ARBA" id="ARBA00049886"/>
    </source>
</evidence>
<feature type="binding site" evidence="16">
    <location>
        <position position="199"/>
    </location>
    <ligand>
        <name>NADP(+)</name>
        <dbReference type="ChEBI" id="CHEBI:58349"/>
    </ligand>
</feature>
<evidence type="ECO:0000256" key="3">
    <source>
        <dbReference type="ARBA" id="ARBA00004910"/>
    </source>
</evidence>
<evidence type="ECO:0000256" key="4">
    <source>
        <dbReference type="ARBA" id="ARBA00005259"/>
    </source>
</evidence>
<dbReference type="GO" id="GO:0009231">
    <property type="term" value="P:riboflavin biosynthetic process"/>
    <property type="evidence" value="ECO:0007669"/>
    <property type="project" value="UniProtKB-UniPathway"/>
</dbReference>
<evidence type="ECO:0000256" key="14">
    <source>
        <dbReference type="PIRNR" id="PIRNR006769"/>
    </source>
</evidence>
<dbReference type="AlphaFoldDB" id="A0A1H1VHV8"/>
<dbReference type="PANTHER" id="PTHR38011">
    <property type="entry name" value="DIHYDROFOLATE REDUCTASE FAMILY PROTEIN (AFU_ORTHOLOGUE AFUA_8G06820)"/>
    <property type="match status" value="1"/>
</dbReference>
<dbReference type="SUPFAM" id="SSF53597">
    <property type="entry name" value="Dihydrofolate reductase-like"/>
    <property type="match status" value="1"/>
</dbReference>
<dbReference type="InterPro" id="IPR050765">
    <property type="entry name" value="Riboflavin_Biosynth_HTPR"/>
</dbReference>
<evidence type="ECO:0000256" key="15">
    <source>
        <dbReference type="PIRSR" id="PIRSR006769-1"/>
    </source>
</evidence>
<comment type="similarity">
    <text evidence="4 14">In the N-terminal section; belongs to the cytidine and deoxycytidylate deaminase family.</text>
</comment>
<dbReference type="PIRSF" id="PIRSF006769">
    <property type="entry name" value="RibD"/>
    <property type="match status" value="1"/>
</dbReference>
<dbReference type="NCBIfam" id="TIGR00326">
    <property type="entry name" value="eubact_ribD"/>
    <property type="match status" value="1"/>
</dbReference>
<dbReference type="CDD" id="cd01284">
    <property type="entry name" value="Riboflavin_deaminase-reductase"/>
    <property type="match status" value="1"/>
</dbReference>
<dbReference type="GO" id="GO:0008703">
    <property type="term" value="F:5-amino-6-(5-phosphoribosylamino)uracil reductase activity"/>
    <property type="evidence" value="ECO:0007669"/>
    <property type="project" value="UniProtKB-EC"/>
</dbReference>
<dbReference type="InterPro" id="IPR024072">
    <property type="entry name" value="DHFR-like_dom_sf"/>
</dbReference>
<comment type="similarity">
    <text evidence="5 14">In the C-terminal section; belongs to the HTP reductase family.</text>
</comment>
<evidence type="ECO:0000256" key="10">
    <source>
        <dbReference type="ARBA" id="ARBA00023002"/>
    </source>
</evidence>
<dbReference type="PROSITE" id="PS00903">
    <property type="entry name" value="CYT_DCMP_DEAMINASES_1"/>
    <property type="match status" value="1"/>
</dbReference>
<evidence type="ECO:0000256" key="5">
    <source>
        <dbReference type="ARBA" id="ARBA00007417"/>
    </source>
</evidence>
<dbReference type="Pfam" id="PF00383">
    <property type="entry name" value="dCMP_cyt_deam_1"/>
    <property type="match status" value="1"/>
</dbReference>
<evidence type="ECO:0000256" key="17">
    <source>
        <dbReference type="PIRSR" id="PIRSR006769-3"/>
    </source>
</evidence>
<dbReference type="InterPro" id="IPR016193">
    <property type="entry name" value="Cytidine_deaminase-like"/>
</dbReference>
<dbReference type="InterPro" id="IPR016192">
    <property type="entry name" value="APOBEC/CMP_deaminase_Zn-bd"/>
</dbReference>
<dbReference type="Gene3D" id="3.40.430.10">
    <property type="entry name" value="Dihydrofolate Reductase, subunit A"/>
    <property type="match status" value="2"/>
</dbReference>
<feature type="binding site" evidence="16">
    <location>
        <position position="222"/>
    </location>
    <ligand>
        <name>NADP(+)</name>
        <dbReference type="ChEBI" id="CHEBI:58349"/>
    </ligand>
</feature>
<dbReference type="InterPro" id="IPR002734">
    <property type="entry name" value="RibDG_C"/>
</dbReference>
<evidence type="ECO:0000256" key="18">
    <source>
        <dbReference type="SAM" id="MobiDB-lite"/>
    </source>
</evidence>
<dbReference type="Pfam" id="PF01872">
    <property type="entry name" value="RibD_C"/>
    <property type="match status" value="1"/>
</dbReference>
<feature type="region of interest" description="Disordered" evidence="18">
    <location>
        <begin position="334"/>
        <end position="355"/>
    </location>
</feature>
<evidence type="ECO:0000256" key="11">
    <source>
        <dbReference type="ARBA" id="ARBA00023268"/>
    </source>
</evidence>
<feature type="binding site" evidence="16">
    <location>
        <position position="179"/>
    </location>
    <ligand>
        <name>substrate</name>
    </ligand>
</feature>
<feature type="domain" description="CMP/dCMP-type deaminase" evidence="19">
    <location>
        <begin position="1"/>
        <end position="110"/>
    </location>
</feature>
<evidence type="ECO:0000313" key="21">
    <source>
        <dbReference type="Proteomes" id="UP000199103"/>
    </source>
</evidence>
<gene>
    <name evidence="20" type="ORF">SAMN04489812_3224</name>
</gene>
<feature type="binding site" evidence="17">
    <location>
        <position position="80"/>
    </location>
    <ligand>
        <name>Zn(2+)</name>
        <dbReference type="ChEBI" id="CHEBI:29105"/>
        <note>catalytic</note>
    </ligand>
</feature>
<evidence type="ECO:0000256" key="9">
    <source>
        <dbReference type="ARBA" id="ARBA00022857"/>
    </source>
</evidence>
<keyword evidence="7 14" id="KW-0479">Metal-binding</keyword>
<sequence length="355" mass="36567">MQRALDLAATGAFHRRGGNPRVGCVILDATGAVVGQGHHRGAGTPHAEVAALAVAGPAARGGTAVVTLEPCAHQGRTGPCADALIEAGIARVIFAQPDPNPLAAGGAARLRAAGVTVIGNVGADRAIMINSDWTFAQQHRRPWVRLKIASTLDGRVAAADGSSQWITSTAARADGHLLRARSDAVLAGTGTVLADNPRLTARTVPDSADQQPDQPLRVVFGTTEIPADAAVLDDSAETALLRTRSAPVALRTLRERGVSSVLIEGGPGVAATFLEAGLVDELISYIAPVLLGAGPAAVGDLGIWRIDDALRGEITDITSIGTGTERCARITTRLRTAAPTPDPQHPHSPHHEGDH</sequence>
<proteinExistence type="inferred from homology"/>
<protein>
    <recommendedName>
        <fullName evidence="14">Riboflavin biosynthesis protein RibD</fullName>
    </recommendedName>
    <domain>
        <recommendedName>
            <fullName evidence="14">Diaminohydroxyphosphoribosylaminopyrimidine deaminase</fullName>
            <shortName evidence="14">DRAP deaminase</shortName>
            <ecNumber evidence="14">3.5.4.26</ecNumber>
        </recommendedName>
        <alternativeName>
            <fullName evidence="14">Riboflavin-specific deaminase</fullName>
        </alternativeName>
    </domain>
    <domain>
        <recommendedName>
            <fullName evidence="14">5-amino-6-(5-phosphoribosylamino)uracil reductase</fullName>
            <ecNumber evidence="14">1.1.1.193</ecNumber>
        </recommendedName>
        <alternativeName>
            <fullName evidence="14">HTP reductase</fullName>
        </alternativeName>
    </domain>
</protein>
<dbReference type="PANTHER" id="PTHR38011:SF7">
    <property type="entry name" value="2,5-DIAMINO-6-RIBOSYLAMINO-4(3H)-PYRIMIDINONE 5'-PHOSPHATE REDUCTASE"/>
    <property type="match status" value="1"/>
</dbReference>
<feature type="binding site" evidence="16">
    <location>
        <position position="163"/>
    </location>
    <ligand>
        <name>substrate</name>
    </ligand>
</feature>
<comment type="catalytic activity">
    <reaction evidence="13 14">
        <text>2,5-diamino-6-hydroxy-4-(5-phosphoribosylamino)-pyrimidine + H2O + H(+) = 5-amino-6-(5-phospho-D-ribosylamino)uracil + NH4(+)</text>
        <dbReference type="Rhea" id="RHEA:21868"/>
        <dbReference type="ChEBI" id="CHEBI:15377"/>
        <dbReference type="ChEBI" id="CHEBI:15378"/>
        <dbReference type="ChEBI" id="CHEBI:28938"/>
        <dbReference type="ChEBI" id="CHEBI:58453"/>
        <dbReference type="ChEBI" id="CHEBI:58614"/>
        <dbReference type="EC" id="3.5.4.26"/>
    </reaction>
</comment>
<keyword evidence="11" id="KW-0511">Multifunctional enzyme</keyword>
<evidence type="ECO:0000256" key="16">
    <source>
        <dbReference type="PIRSR" id="PIRSR006769-2"/>
    </source>
</evidence>
<evidence type="ECO:0000256" key="1">
    <source>
        <dbReference type="ARBA" id="ARBA00002151"/>
    </source>
</evidence>
<comment type="catalytic activity">
    <reaction evidence="12 14">
        <text>5-amino-6-(5-phospho-D-ribitylamino)uracil + NADP(+) = 5-amino-6-(5-phospho-D-ribosylamino)uracil + NADPH + H(+)</text>
        <dbReference type="Rhea" id="RHEA:17845"/>
        <dbReference type="ChEBI" id="CHEBI:15378"/>
        <dbReference type="ChEBI" id="CHEBI:57783"/>
        <dbReference type="ChEBI" id="CHEBI:58349"/>
        <dbReference type="ChEBI" id="CHEBI:58421"/>
        <dbReference type="ChEBI" id="CHEBI:58453"/>
        <dbReference type="EC" id="1.1.1.193"/>
    </reaction>
</comment>
<evidence type="ECO:0000256" key="12">
    <source>
        <dbReference type="ARBA" id="ARBA00049861"/>
    </source>
</evidence>
<name>A0A1H1VHV8_9ACTN</name>
<comment type="pathway">
    <text evidence="2 14">Cofactor biosynthesis; riboflavin biosynthesis; 5-amino-6-(D-ribitylamino)uracil from GTP: step 2/4.</text>
</comment>
<reference evidence="20 21" key="1">
    <citation type="submission" date="2016-10" db="EMBL/GenBank/DDBJ databases">
        <authorList>
            <person name="de Groot N.N."/>
        </authorList>
    </citation>
    <scope>NUCLEOTIDE SEQUENCE [LARGE SCALE GENOMIC DNA]</scope>
    <source>
        <strain evidence="20 21">DSM 21800</strain>
    </source>
</reference>
<feature type="binding site" evidence="16">
    <location>
        <position position="202"/>
    </location>
    <ligand>
        <name>substrate</name>
    </ligand>
</feature>
<dbReference type="PROSITE" id="PS51747">
    <property type="entry name" value="CYT_DCMP_DEAMINASES_2"/>
    <property type="match status" value="1"/>
</dbReference>
<feature type="binding site" evidence="17">
    <location>
        <position position="71"/>
    </location>
    <ligand>
        <name>Zn(2+)</name>
        <dbReference type="ChEBI" id="CHEBI:29105"/>
        <note>catalytic</note>
    </ligand>
</feature>
<keyword evidence="8 14" id="KW-0862">Zinc</keyword>
<dbReference type="Gene3D" id="3.40.140.10">
    <property type="entry name" value="Cytidine Deaminase, domain 2"/>
    <property type="match status" value="1"/>
</dbReference>
<evidence type="ECO:0000256" key="8">
    <source>
        <dbReference type="ARBA" id="ARBA00022833"/>
    </source>
</evidence>
<evidence type="ECO:0000259" key="19">
    <source>
        <dbReference type="PROSITE" id="PS51747"/>
    </source>
</evidence>
<organism evidence="20 21">
    <name type="scientific">Microlunatus soli</name>
    <dbReference type="NCBI Taxonomy" id="630515"/>
    <lineage>
        <taxon>Bacteria</taxon>
        <taxon>Bacillati</taxon>
        <taxon>Actinomycetota</taxon>
        <taxon>Actinomycetes</taxon>
        <taxon>Propionibacteriales</taxon>
        <taxon>Propionibacteriaceae</taxon>
        <taxon>Microlunatus</taxon>
    </lineage>
</organism>
<dbReference type="Proteomes" id="UP000199103">
    <property type="component" value="Chromosome I"/>
</dbReference>
<keyword evidence="9 14" id="KW-0521">NADP</keyword>
<evidence type="ECO:0000256" key="2">
    <source>
        <dbReference type="ARBA" id="ARBA00004882"/>
    </source>
</evidence>
<dbReference type="EMBL" id="LT629772">
    <property type="protein sequence ID" value="SDS84428.1"/>
    <property type="molecule type" value="Genomic_DNA"/>
</dbReference>
<dbReference type="STRING" id="630515.SAMN04489812_3224"/>
<feature type="binding site" evidence="16">
    <location>
        <position position="191"/>
    </location>
    <ligand>
        <name>NADP(+)</name>
        <dbReference type="ChEBI" id="CHEBI:58349"/>
    </ligand>
</feature>
<dbReference type="GO" id="GO:0008835">
    <property type="term" value="F:diaminohydroxyphosphoribosylaminopyrimidine deaminase activity"/>
    <property type="evidence" value="ECO:0007669"/>
    <property type="project" value="UniProtKB-EC"/>
</dbReference>
<dbReference type="InterPro" id="IPR002125">
    <property type="entry name" value="CMP_dCMP_dom"/>
</dbReference>
<feature type="binding site" evidence="16">
    <location>
        <position position="195"/>
    </location>
    <ligand>
        <name>NADP(+)</name>
        <dbReference type="ChEBI" id="CHEBI:58349"/>
    </ligand>
</feature>
<keyword evidence="14" id="KW-0378">Hydrolase</keyword>